<dbReference type="Proteomes" id="UP000295334">
    <property type="component" value="Unassembled WGS sequence"/>
</dbReference>
<keyword evidence="2" id="KW-1185">Reference proteome</keyword>
<dbReference type="SUPFAM" id="SSF56399">
    <property type="entry name" value="ADP-ribosylation"/>
    <property type="match status" value="1"/>
</dbReference>
<dbReference type="Pfam" id="PF06108">
    <property type="entry name" value="DUF952"/>
    <property type="match status" value="1"/>
</dbReference>
<dbReference type="RefSeq" id="WP_131449758.1">
    <property type="nucleotide sequence ID" value="NZ_SJZI01000044.1"/>
</dbReference>
<dbReference type="PANTHER" id="PTHR34129">
    <property type="entry name" value="BLR1139 PROTEIN"/>
    <property type="match status" value="1"/>
</dbReference>
<dbReference type="Gene3D" id="3.20.170.20">
    <property type="entry name" value="Protein of unknown function DUF952"/>
    <property type="match status" value="1"/>
</dbReference>
<gene>
    <name evidence="1" type="ORF">EPD60_12220</name>
</gene>
<dbReference type="OrthoDB" id="5638018at2"/>
<accession>A0A4R1B9I2</accession>
<evidence type="ECO:0000313" key="2">
    <source>
        <dbReference type="Proteomes" id="UP000295334"/>
    </source>
</evidence>
<reference evidence="1 2" key="1">
    <citation type="submission" date="2019-03" db="EMBL/GenBank/DDBJ databases">
        <authorList>
            <person name="Kim M.K.M."/>
        </authorList>
    </citation>
    <scope>NUCLEOTIDE SEQUENCE [LARGE SCALE GENOMIC DNA]</scope>
    <source>
        <strain evidence="1 2">17J68-12</strain>
    </source>
</reference>
<evidence type="ECO:0000313" key="1">
    <source>
        <dbReference type="EMBL" id="TCJ13557.1"/>
    </source>
</evidence>
<dbReference type="PANTHER" id="PTHR34129:SF1">
    <property type="entry name" value="DUF952 DOMAIN-CONTAINING PROTEIN"/>
    <property type="match status" value="1"/>
</dbReference>
<dbReference type="EMBL" id="SJZI01000044">
    <property type="protein sequence ID" value="TCJ13557.1"/>
    <property type="molecule type" value="Genomic_DNA"/>
</dbReference>
<protein>
    <submittedName>
        <fullName evidence="1">DUF952 domain-containing protein</fullName>
    </submittedName>
</protein>
<proteinExistence type="predicted"/>
<dbReference type="InterPro" id="IPR009297">
    <property type="entry name" value="DUF952"/>
</dbReference>
<organism evidence="1 2">
    <name type="scientific">Flaviaesturariibacter flavus</name>
    <dbReference type="NCBI Taxonomy" id="2502780"/>
    <lineage>
        <taxon>Bacteria</taxon>
        <taxon>Pseudomonadati</taxon>
        <taxon>Bacteroidota</taxon>
        <taxon>Chitinophagia</taxon>
        <taxon>Chitinophagales</taxon>
        <taxon>Chitinophagaceae</taxon>
        <taxon>Flaviaestuariibacter</taxon>
    </lineage>
</organism>
<name>A0A4R1B9I2_9BACT</name>
<dbReference type="AlphaFoldDB" id="A0A4R1B9I2"/>
<comment type="caution">
    <text evidence="1">The sequence shown here is derived from an EMBL/GenBank/DDBJ whole genome shotgun (WGS) entry which is preliminary data.</text>
</comment>
<sequence>MQYIYHVTTRAEWERAQQEGAYRAASLPVEGFIHASADERQVQGVLQRYFAGQKDLVKLTIDTRKLTHELKWELAPSVNEEFPHIYGPLNLDAVAEISDL</sequence>